<feature type="compositionally biased region" description="Low complexity" evidence="1">
    <location>
        <begin position="283"/>
        <end position="304"/>
    </location>
</feature>
<dbReference type="EMBL" id="WIGN01000167">
    <property type="protein sequence ID" value="KAF6806072.1"/>
    <property type="molecule type" value="Genomic_DNA"/>
</dbReference>
<feature type="region of interest" description="Disordered" evidence="1">
    <location>
        <begin position="120"/>
        <end position="408"/>
    </location>
</feature>
<dbReference type="PANTHER" id="PTHR39609">
    <property type="entry name" value="RFEG-RELATED"/>
    <property type="match status" value="1"/>
</dbReference>
<feature type="compositionally biased region" description="Low complexity" evidence="1">
    <location>
        <begin position="1"/>
        <end position="25"/>
    </location>
</feature>
<gene>
    <name evidence="2" type="ORF">CSOJ01_09066</name>
</gene>
<dbReference type="AlphaFoldDB" id="A0A8H6MR46"/>
<proteinExistence type="predicted"/>
<organism evidence="2 3">
    <name type="scientific">Colletotrichum sojae</name>
    <dbReference type="NCBI Taxonomy" id="2175907"/>
    <lineage>
        <taxon>Eukaryota</taxon>
        <taxon>Fungi</taxon>
        <taxon>Dikarya</taxon>
        <taxon>Ascomycota</taxon>
        <taxon>Pezizomycotina</taxon>
        <taxon>Sordariomycetes</taxon>
        <taxon>Hypocreomycetidae</taxon>
        <taxon>Glomerellales</taxon>
        <taxon>Glomerellaceae</taxon>
        <taxon>Colletotrichum</taxon>
        <taxon>Colletotrichum orchidearum species complex</taxon>
    </lineage>
</organism>
<comment type="caution">
    <text evidence="2">The sequence shown here is derived from an EMBL/GenBank/DDBJ whole genome shotgun (WGS) entry which is preliminary data.</text>
</comment>
<sequence>MSARTSRGAPPSGSSAAAPPSSGRSNEYFVPRDGIDREVITADICRYLGNDALVRPGHYEVDSRHSSPPTRRSCRNKRPDLSSAQNPQTGQVVQGYYITAYRNLTTAMIDDLKADSARWEAERRQQAARNTQGGYRQSETHSARQHYGPTDPAGYPDVGRDSYDNAPRYPGSQAPGYSGNAAQGYSGPGSVAGYSQQAPSYSSSGAGYAAYPSGFSSPQPDPRDPRYTGGQSHSQGYGGEPPYTAVNANMTGRNFDNYGTGQSARVPVTMPPQGGQTYIPSGSQAQASYPAGYYPPSSSAPYGSVPVTSDPLYGRGAYTTTVRSPISPTSSDYVASPAGGAAHPSYSSGQGSQYDNAPTPRAASRVSATPSNSNAQMGNSGSSSSHSRRSERDSDRHHQSDRHRPPRR</sequence>
<evidence type="ECO:0000313" key="2">
    <source>
        <dbReference type="EMBL" id="KAF6806072.1"/>
    </source>
</evidence>
<evidence type="ECO:0000313" key="3">
    <source>
        <dbReference type="Proteomes" id="UP000652219"/>
    </source>
</evidence>
<dbReference type="Proteomes" id="UP000652219">
    <property type="component" value="Unassembled WGS sequence"/>
</dbReference>
<keyword evidence="3" id="KW-1185">Reference proteome</keyword>
<dbReference type="PANTHER" id="PTHR39609:SF1">
    <property type="entry name" value="RFEG"/>
    <property type="match status" value="1"/>
</dbReference>
<feature type="compositionally biased region" description="Low complexity" evidence="1">
    <location>
        <begin position="192"/>
        <end position="217"/>
    </location>
</feature>
<protein>
    <submittedName>
        <fullName evidence="2">Transcription factor</fullName>
    </submittedName>
</protein>
<feature type="region of interest" description="Disordered" evidence="1">
    <location>
        <begin position="59"/>
        <end position="88"/>
    </location>
</feature>
<feature type="region of interest" description="Disordered" evidence="1">
    <location>
        <begin position="1"/>
        <end position="32"/>
    </location>
</feature>
<feature type="compositionally biased region" description="Polar residues" evidence="1">
    <location>
        <begin position="246"/>
        <end position="263"/>
    </location>
</feature>
<feature type="compositionally biased region" description="Basic residues" evidence="1">
    <location>
        <begin position="399"/>
        <end position="408"/>
    </location>
</feature>
<name>A0A8H6MR46_9PEZI</name>
<reference evidence="2 3" key="1">
    <citation type="journal article" date="2020" name="Phytopathology">
        <title>Genome Sequence Resources of Colletotrichum truncatum, C. plurivorum, C. musicola, and C. sojae: Four Species Pathogenic to Soybean (Glycine max).</title>
        <authorList>
            <person name="Rogerio F."/>
            <person name="Boufleur T.R."/>
            <person name="Ciampi-Guillardi M."/>
            <person name="Sukno S.A."/>
            <person name="Thon M.R."/>
            <person name="Massola Junior N.S."/>
            <person name="Baroncelli R."/>
        </authorList>
    </citation>
    <scope>NUCLEOTIDE SEQUENCE [LARGE SCALE GENOMIC DNA]</scope>
    <source>
        <strain evidence="2 3">LFN0009</strain>
    </source>
</reference>
<feature type="compositionally biased region" description="Polar residues" evidence="1">
    <location>
        <begin position="366"/>
        <end position="381"/>
    </location>
</feature>
<evidence type="ECO:0000256" key="1">
    <source>
        <dbReference type="SAM" id="MobiDB-lite"/>
    </source>
</evidence>
<feature type="compositionally biased region" description="Polar residues" evidence="1">
    <location>
        <begin position="318"/>
        <end position="333"/>
    </location>
</feature>
<accession>A0A8H6MR46</accession>
<feature type="compositionally biased region" description="Basic and acidic residues" evidence="1">
    <location>
        <begin position="388"/>
        <end position="398"/>
    </location>
</feature>
<feature type="compositionally biased region" description="Polar residues" evidence="1">
    <location>
        <begin position="345"/>
        <end position="356"/>
    </location>
</feature>